<protein>
    <submittedName>
        <fullName evidence="1">Uncharacterized protein</fullName>
    </submittedName>
</protein>
<organism evidence="1 2">
    <name type="scientific">Entomophthora muscae</name>
    <dbReference type="NCBI Taxonomy" id="34485"/>
    <lineage>
        <taxon>Eukaryota</taxon>
        <taxon>Fungi</taxon>
        <taxon>Fungi incertae sedis</taxon>
        <taxon>Zoopagomycota</taxon>
        <taxon>Entomophthoromycotina</taxon>
        <taxon>Entomophthoromycetes</taxon>
        <taxon>Entomophthorales</taxon>
        <taxon>Entomophthoraceae</taxon>
        <taxon>Entomophthora</taxon>
    </lineage>
</organism>
<evidence type="ECO:0000313" key="1">
    <source>
        <dbReference type="EMBL" id="KAJ9082922.1"/>
    </source>
</evidence>
<proteinExistence type="predicted"/>
<evidence type="ECO:0000313" key="2">
    <source>
        <dbReference type="Proteomes" id="UP001165960"/>
    </source>
</evidence>
<keyword evidence="2" id="KW-1185">Reference proteome</keyword>
<reference evidence="1" key="1">
    <citation type="submission" date="2022-04" db="EMBL/GenBank/DDBJ databases">
        <title>Genome of the entomopathogenic fungus Entomophthora muscae.</title>
        <authorList>
            <person name="Elya C."/>
            <person name="Lovett B.R."/>
            <person name="Lee E."/>
            <person name="Macias A.M."/>
            <person name="Hajek A.E."/>
            <person name="De Bivort B.L."/>
            <person name="Kasson M.T."/>
            <person name="De Fine Licht H.H."/>
            <person name="Stajich J.E."/>
        </authorList>
    </citation>
    <scope>NUCLEOTIDE SEQUENCE</scope>
    <source>
        <strain evidence="1">Berkeley</strain>
    </source>
</reference>
<sequence>MPPCHPQVHAALQPNSQDLLLLSLHLQTLWTPHPCYYVLLVLCLVLYIVPATL</sequence>
<dbReference type="Proteomes" id="UP001165960">
    <property type="component" value="Unassembled WGS sequence"/>
</dbReference>
<accession>A0ACC2U918</accession>
<comment type="caution">
    <text evidence="1">The sequence shown here is derived from an EMBL/GenBank/DDBJ whole genome shotgun (WGS) entry which is preliminary data.</text>
</comment>
<dbReference type="EMBL" id="QTSX02001421">
    <property type="protein sequence ID" value="KAJ9082922.1"/>
    <property type="molecule type" value="Genomic_DNA"/>
</dbReference>
<gene>
    <name evidence="1" type="ORF">DSO57_1000222</name>
</gene>
<name>A0ACC2U918_9FUNG</name>